<gene>
    <name evidence="1" type="ORF">N0V84_007926</name>
</gene>
<dbReference type="OrthoDB" id="3938867at2759"/>
<dbReference type="EMBL" id="JAPEUR010000184">
    <property type="protein sequence ID" value="KAJ4316281.1"/>
    <property type="molecule type" value="Genomic_DNA"/>
</dbReference>
<comment type="caution">
    <text evidence="1">The sequence shown here is derived from an EMBL/GenBank/DDBJ whole genome shotgun (WGS) entry which is preliminary data.</text>
</comment>
<reference evidence="1" key="1">
    <citation type="submission" date="2022-10" db="EMBL/GenBank/DDBJ databases">
        <title>Tapping the CABI collections for fungal endophytes: first genome assemblies for Collariella, Neodidymelliopsis, Ascochyta clinopodiicola, Didymella pomorum, Didymosphaeria variabile, Neocosmospora piperis and Neocucurbitaria cava.</title>
        <authorList>
            <person name="Hill R."/>
        </authorList>
    </citation>
    <scope>NUCLEOTIDE SEQUENCE</scope>
    <source>
        <strain evidence="1">IMI 366586</strain>
    </source>
</reference>
<evidence type="ECO:0000313" key="2">
    <source>
        <dbReference type="Proteomes" id="UP001140502"/>
    </source>
</evidence>
<sequence length="566" mass="64623">MGTRGLEVVRFRRRYYVRYHQYDSYFEGVGAQIVASIPADPDEYHEWLGKMRAEYAARERALEKHVHEIRDGFEPDHSQFHEFESLPSELPRFGNDAEYIYIINLDNEVLTMNYGIHWKLGNIPRQDQLWLRAIADSIYRYKPTISLDICPEEHMASPALELPEPNQTIEYDFCTVAPKTNIGEARVAFLTYVLAKTLIEYKDEIVGFGGEWSPGSFPFRELVFALVSIASGQASYHSFPTQPCNPRSCSRWNCNSNHLLESTGWLNEEWAGDRAPLLEFGSMSHRPGEPPGASLTETMYWLDDVLVSLVLVVDGEAITNAVTYGISQGHTNFQTVILSLFEAAFAQVSFGDDEEPLVEVSKPIPLSPLRAKYCMSTHPRERPELKAGMNFRNRHGELIMQSNCTGTARRLQGQFPGLVALVNFFEVAASRRAASKSVGILSLELYDLVLDFVDYDTWKTCSVVSQELRYCCLRKYRLDDRMRIVAGPFVRLQRYREERMLSFDFENMQTGKIIPMVTVLNDMQTEECNWMPVIGSDRKALMLDVLVQFRPAEDVPVETDSDDNCA</sequence>
<dbReference type="AlphaFoldDB" id="A0A9W9BMR2"/>
<dbReference type="Proteomes" id="UP001140502">
    <property type="component" value="Unassembled WGS sequence"/>
</dbReference>
<accession>A0A9W9BMR2</accession>
<proteinExistence type="predicted"/>
<evidence type="ECO:0000313" key="1">
    <source>
        <dbReference type="EMBL" id="KAJ4316281.1"/>
    </source>
</evidence>
<protein>
    <submittedName>
        <fullName evidence="1">Uncharacterized protein</fullName>
    </submittedName>
</protein>
<name>A0A9W9BMR2_9HYPO</name>
<keyword evidence="2" id="KW-1185">Reference proteome</keyword>
<organism evidence="1 2">
    <name type="scientific">Fusarium piperis</name>
    <dbReference type="NCBI Taxonomy" id="1435070"/>
    <lineage>
        <taxon>Eukaryota</taxon>
        <taxon>Fungi</taxon>
        <taxon>Dikarya</taxon>
        <taxon>Ascomycota</taxon>
        <taxon>Pezizomycotina</taxon>
        <taxon>Sordariomycetes</taxon>
        <taxon>Hypocreomycetidae</taxon>
        <taxon>Hypocreales</taxon>
        <taxon>Nectriaceae</taxon>
        <taxon>Fusarium</taxon>
        <taxon>Fusarium solani species complex</taxon>
    </lineage>
</organism>